<comment type="caution">
    <text evidence="19">The sequence shown here is derived from an EMBL/GenBank/DDBJ whole genome shotgun (WGS) entry which is preliminary data.</text>
</comment>
<dbReference type="GO" id="GO:0007411">
    <property type="term" value="P:axon guidance"/>
    <property type="evidence" value="ECO:0007669"/>
    <property type="project" value="TreeGrafter"/>
</dbReference>
<dbReference type="InterPro" id="IPR013783">
    <property type="entry name" value="Ig-like_fold"/>
</dbReference>
<evidence type="ECO:0000256" key="2">
    <source>
        <dbReference type="ARBA" id="ARBA00009492"/>
    </source>
</evidence>
<feature type="transmembrane region" description="Helical" evidence="16">
    <location>
        <begin position="703"/>
        <end position="725"/>
    </location>
</feature>
<feature type="region of interest" description="Disordered" evidence="15">
    <location>
        <begin position="41"/>
        <end position="69"/>
    </location>
</feature>
<keyword evidence="12" id="KW-0325">Glycoprotein</keyword>
<dbReference type="InterPro" id="IPR027231">
    <property type="entry name" value="Semaphorin"/>
</dbReference>
<dbReference type="InterPro" id="IPR036179">
    <property type="entry name" value="Ig-like_dom_sf"/>
</dbReference>
<dbReference type="InterPro" id="IPR007110">
    <property type="entry name" value="Ig-like_dom"/>
</dbReference>
<evidence type="ECO:0000256" key="16">
    <source>
        <dbReference type="SAM" id="Phobius"/>
    </source>
</evidence>
<keyword evidence="10 16" id="KW-0472">Membrane</keyword>
<evidence type="ECO:0000256" key="15">
    <source>
        <dbReference type="SAM" id="MobiDB-lite"/>
    </source>
</evidence>
<dbReference type="Gene3D" id="2.60.40.10">
    <property type="entry name" value="Immunoglobulins"/>
    <property type="match status" value="1"/>
</dbReference>
<evidence type="ECO:0000256" key="6">
    <source>
        <dbReference type="ARBA" id="ARBA00022729"/>
    </source>
</evidence>
<keyword evidence="8" id="KW-0524">Neurogenesis</keyword>
<comment type="caution">
    <text evidence="14">Lacks conserved residue(s) required for the propagation of feature annotation.</text>
</comment>
<dbReference type="InterPro" id="IPR036352">
    <property type="entry name" value="Semap_dom_sf"/>
</dbReference>
<evidence type="ECO:0000256" key="11">
    <source>
        <dbReference type="ARBA" id="ARBA00023157"/>
    </source>
</evidence>
<dbReference type="Proteomes" id="UP000287033">
    <property type="component" value="Unassembled WGS sequence"/>
</dbReference>
<evidence type="ECO:0000256" key="13">
    <source>
        <dbReference type="ARBA" id="ARBA00023319"/>
    </source>
</evidence>
<feature type="domain" description="Ig-like" evidence="17">
    <location>
        <begin position="598"/>
        <end position="666"/>
    </location>
</feature>
<dbReference type="SUPFAM" id="SSF101912">
    <property type="entry name" value="Sema domain"/>
    <property type="match status" value="1"/>
</dbReference>
<evidence type="ECO:0000256" key="14">
    <source>
        <dbReference type="PROSITE-ProRule" id="PRU00352"/>
    </source>
</evidence>
<evidence type="ECO:0000256" key="3">
    <source>
        <dbReference type="ARBA" id="ARBA00022473"/>
    </source>
</evidence>
<evidence type="ECO:0000256" key="10">
    <source>
        <dbReference type="ARBA" id="ARBA00023136"/>
    </source>
</evidence>
<keyword evidence="4" id="KW-0597">Phosphoprotein</keyword>
<evidence type="ECO:0000259" key="18">
    <source>
        <dbReference type="PROSITE" id="PS51004"/>
    </source>
</evidence>
<protein>
    <recommendedName>
        <fullName evidence="21">Sema domain-containing protein</fullName>
    </recommendedName>
</protein>
<dbReference type="PANTHER" id="PTHR11036">
    <property type="entry name" value="SEMAPHORIN"/>
    <property type="match status" value="1"/>
</dbReference>
<evidence type="ECO:0000256" key="12">
    <source>
        <dbReference type="ARBA" id="ARBA00023180"/>
    </source>
</evidence>
<dbReference type="GO" id="GO:0030672">
    <property type="term" value="C:synaptic vesicle membrane"/>
    <property type="evidence" value="ECO:0007669"/>
    <property type="project" value="TreeGrafter"/>
</dbReference>
<evidence type="ECO:0000256" key="7">
    <source>
        <dbReference type="ARBA" id="ARBA00022782"/>
    </source>
</evidence>
<accession>A0A401RYA3</accession>
<dbReference type="SUPFAM" id="SSF48726">
    <property type="entry name" value="Immunoglobulin"/>
    <property type="match status" value="1"/>
</dbReference>
<evidence type="ECO:0008006" key="21">
    <source>
        <dbReference type="Google" id="ProtNLM"/>
    </source>
</evidence>
<dbReference type="InterPro" id="IPR015943">
    <property type="entry name" value="WD40/YVTN_repeat-like_dom_sf"/>
</dbReference>
<reference evidence="19 20" key="1">
    <citation type="journal article" date="2018" name="Nat. Ecol. Evol.">
        <title>Shark genomes provide insights into elasmobranch evolution and the origin of vertebrates.</title>
        <authorList>
            <person name="Hara Y"/>
            <person name="Yamaguchi K"/>
            <person name="Onimaru K"/>
            <person name="Kadota M"/>
            <person name="Koyanagi M"/>
            <person name="Keeley SD"/>
            <person name="Tatsumi K"/>
            <person name="Tanaka K"/>
            <person name="Motone F"/>
            <person name="Kageyama Y"/>
            <person name="Nozu R"/>
            <person name="Adachi N"/>
            <person name="Nishimura O"/>
            <person name="Nakagawa R"/>
            <person name="Tanegashima C"/>
            <person name="Kiyatake I"/>
            <person name="Matsumoto R"/>
            <person name="Murakumo K"/>
            <person name="Nishida K"/>
            <person name="Terakita A"/>
            <person name="Kuratani S"/>
            <person name="Sato K"/>
            <person name="Hyodo S Kuraku.S."/>
        </authorList>
    </citation>
    <scope>NUCLEOTIDE SEQUENCE [LARGE SCALE GENOMIC DNA]</scope>
</reference>
<dbReference type="GO" id="GO:0001755">
    <property type="term" value="P:neural crest cell migration"/>
    <property type="evidence" value="ECO:0007669"/>
    <property type="project" value="TreeGrafter"/>
</dbReference>
<dbReference type="FunFam" id="2.130.10.10:FF:000033">
    <property type="entry name" value="Semaphorin 4B"/>
    <property type="match status" value="1"/>
</dbReference>
<dbReference type="GO" id="GO:0030335">
    <property type="term" value="P:positive regulation of cell migration"/>
    <property type="evidence" value="ECO:0007669"/>
    <property type="project" value="TreeGrafter"/>
</dbReference>
<evidence type="ECO:0000313" key="19">
    <source>
        <dbReference type="EMBL" id="GCC23089.1"/>
    </source>
</evidence>
<keyword evidence="7" id="KW-0221">Differentiation</keyword>
<keyword evidence="5 16" id="KW-0812">Transmembrane</keyword>
<keyword evidence="3" id="KW-0217">Developmental protein</keyword>
<dbReference type="STRING" id="137246.A0A401RYA3"/>
<name>A0A401RYA3_CHIPU</name>
<dbReference type="OMA" id="SAICEYQ"/>
<dbReference type="GO" id="GO:0030215">
    <property type="term" value="F:semaphorin receptor binding"/>
    <property type="evidence" value="ECO:0007669"/>
    <property type="project" value="InterPro"/>
</dbReference>
<evidence type="ECO:0000256" key="4">
    <source>
        <dbReference type="ARBA" id="ARBA00022553"/>
    </source>
</evidence>
<dbReference type="InterPro" id="IPR002165">
    <property type="entry name" value="Plexin_repeat"/>
</dbReference>
<comment type="similarity">
    <text evidence="2">Belongs to the semaphorin family.</text>
</comment>
<evidence type="ECO:0000256" key="8">
    <source>
        <dbReference type="ARBA" id="ARBA00022902"/>
    </source>
</evidence>
<gene>
    <name evidence="19" type="ORF">chiPu_0001482</name>
</gene>
<dbReference type="PROSITE" id="PS51004">
    <property type="entry name" value="SEMA"/>
    <property type="match status" value="1"/>
</dbReference>
<dbReference type="InterPro" id="IPR016201">
    <property type="entry name" value="PSI"/>
</dbReference>
<dbReference type="Gene3D" id="2.130.10.10">
    <property type="entry name" value="YVTN repeat-like/Quinoprotein amine dehydrogenase"/>
    <property type="match status" value="1"/>
</dbReference>
<dbReference type="SUPFAM" id="SSF103575">
    <property type="entry name" value="Plexin repeat"/>
    <property type="match status" value="1"/>
</dbReference>
<dbReference type="AlphaFoldDB" id="A0A401RYA3"/>
<keyword evidence="11" id="KW-1015">Disulfide bond</keyword>
<dbReference type="SMART" id="SM00423">
    <property type="entry name" value="PSI"/>
    <property type="match status" value="1"/>
</dbReference>
<proteinExistence type="inferred from homology"/>
<feature type="domain" description="Sema" evidence="18">
    <location>
        <begin position="69"/>
        <end position="543"/>
    </location>
</feature>
<dbReference type="GO" id="GO:0071526">
    <property type="term" value="P:semaphorin-plexin signaling pathway"/>
    <property type="evidence" value="ECO:0007669"/>
    <property type="project" value="TreeGrafter"/>
</dbReference>
<dbReference type="Gene3D" id="3.30.1680.10">
    <property type="entry name" value="ligand-binding face of the semaphorins, domain 2"/>
    <property type="match status" value="1"/>
</dbReference>
<evidence type="ECO:0000256" key="5">
    <source>
        <dbReference type="ARBA" id="ARBA00022692"/>
    </source>
</evidence>
<dbReference type="Pfam" id="PF01437">
    <property type="entry name" value="PSI"/>
    <property type="match status" value="1"/>
</dbReference>
<dbReference type="Pfam" id="PF01403">
    <property type="entry name" value="Sema"/>
    <property type="match status" value="1"/>
</dbReference>
<comment type="subcellular location">
    <subcellularLocation>
        <location evidence="1">Membrane</location>
        <topology evidence="1">Single-pass type I membrane protein</topology>
    </subcellularLocation>
</comment>
<evidence type="ECO:0000259" key="17">
    <source>
        <dbReference type="PROSITE" id="PS50835"/>
    </source>
</evidence>
<evidence type="ECO:0000256" key="9">
    <source>
        <dbReference type="ARBA" id="ARBA00022989"/>
    </source>
</evidence>
<keyword evidence="20" id="KW-1185">Reference proteome</keyword>
<keyword evidence="6" id="KW-0732">Signal</keyword>
<dbReference type="PANTHER" id="PTHR11036:SF16">
    <property type="entry name" value="SEMAPHORIN-4C"/>
    <property type="match status" value="1"/>
</dbReference>
<dbReference type="OrthoDB" id="9934005at2759"/>
<dbReference type="GO" id="GO:0045499">
    <property type="term" value="F:chemorepellent activity"/>
    <property type="evidence" value="ECO:0007669"/>
    <property type="project" value="TreeGrafter"/>
</dbReference>
<keyword evidence="9 16" id="KW-1133">Transmembrane helix</keyword>
<dbReference type="InterPro" id="IPR001627">
    <property type="entry name" value="Semap_dom"/>
</dbReference>
<dbReference type="PROSITE" id="PS50835">
    <property type="entry name" value="IG_LIKE"/>
    <property type="match status" value="1"/>
</dbReference>
<sequence length="878" mass="99175">MIFNRSNEQFHDGDLSQAMSLHNPKKPSNIWKFAEKEGTGRWVSGRSDTCEPSLPTSQDQDKSTQSIGWNTVPRKTVRHSALKGVKHFSKPNVYNYTTLRLDEDEQILYVGAREAVFALLVHDVTKEVKEAIVWDAPVEKKMECVQKGKNNQTDCFNYIRFLQNFNSTHLYICGTYAFQPRCTYIEVQNFTLNQMAMEDGKGKCPYDPAKSHTGLIVDGELYSATLNNFLGTEPVILRNLGPHYSMKTEYLASWLNEPNFVGSAYVQESADSAMGDDDKIYFFFSERAVEYDCYKEQVVARVARVCKGDMGGARTLQKKWTTFLKARLLCSVPELQLHFNKIQTTYTLNDVTWQKTVFFGIFQAQWADVDMSAVCQYRIEDIQRAFDGPFKEYRDQAQKWGRYSDKVPSPRPGACITNNHRELGYNTSLELPDNTLNFAKKHPLMDDLVQPVGNQPLLIQKNINYTQIVVDWALAVNGNQYIVLFIGTGRGWLHKAVMIGSQIHIIEELQLFEDPQPVENLAISKKKKLLFAGSRSQVVQVPFADCEKYRSCVDCILARDPYCAWTKWGCMSIDESPGFLDMVQDVGFADVTLCRHPPGVVKIKNLTVVAGTTILLPCQLISNLAKPKWKFEERDLAEVSYDNYEVQSKSLLISDIQIQQGGIYLCFSVEKHEPDLVGRYLLNVVSNPAMTLESRAAVSHFGLVWLSVFVLGVVCLCLLGAVIYLNRKLRERLEKPEVTKEVECVHAYPTERILPKEVPKGTKFIPSQTSNSDEKLWESPSYYYSDGSLKIVPGHALCQNGSSPSHNGTANGIPGQPLPTAVQSPTRLNLANIRGANTNGYIRLQLGEDGVDPFSEELRKKLKQRQMLPDANPEESSV</sequence>
<dbReference type="EMBL" id="BEZZ01000022">
    <property type="protein sequence ID" value="GCC23089.1"/>
    <property type="molecule type" value="Genomic_DNA"/>
</dbReference>
<evidence type="ECO:0000256" key="1">
    <source>
        <dbReference type="ARBA" id="ARBA00004479"/>
    </source>
</evidence>
<organism evidence="19 20">
    <name type="scientific">Chiloscyllium punctatum</name>
    <name type="common">Brownbanded bambooshark</name>
    <name type="synonym">Hemiscyllium punctatum</name>
    <dbReference type="NCBI Taxonomy" id="137246"/>
    <lineage>
        <taxon>Eukaryota</taxon>
        <taxon>Metazoa</taxon>
        <taxon>Chordata</taxon>
        <taxon>Craniata</taxon>
        <taxon>Vertebrata</taxon>
        <taxon>Chondrichthyes</taxon>
        <taxon>Elasmobranchii</taxon>
        <taxon>Galeomorphii</taxon>
        <taxon>Galeoidea</taxon>
        <taxon>Orectolobiformes</taxon>
        <taxon>Hemiscylliidae</taxon>
        <taxon>Chiloscyllium</taxon>
    </lineage>
</organism>
<dbReference type="GO" id="GO:0005886">
    <property type="term" value="C:plasma membrane"/>
    <property type="evidence" value="ECO:0007669"/>
    <property type="project" value="TreeGrafter"/>
</dbReference>
<dbReference type="SMART" id="SM00630">
    <property type="entry name" value="Sema"/>
    <property type="match status" value="1"/>
</dbReference>
<evidence type="ECO:0000313" key="20">
    <source>
        <dbReference type="Proteomes" id="UP000287033"/>
    </source>
</evidence>
<keyword evidence="13" id="KW-0393">Immunoglobulin domain</keyword>
<feature type="compositionally biased region" description="Polar residues" evidence="15">
    <location>
        <begin position="54"/>
        <end position="69"/>
    </location>
</feature>